<reference evidence="3 4" key="1">
    <citation type="submission" date="2019-03" db="EMBL/GenBank/DDBJ databases">
        <title>Genomic Encyclopedia of Archaeal and Bacterial Type Strains, Phase II (KMG-II): from individual species to whole genera.</title>
        <authorList>
            <person name="Goeker M."/>
        </authorList>
    </citation>
    <scope>NUCLEOTIDE SEQUENCE [LARGE SCALE GENOMIC DNA]</scope>
    <source>
        <strain evidence="3 4">DSM 22554</strain>
    </source>
</reference>
<name>A0A4R1LXW5_9SPHI</name>
<proteinExistence type="predicted"/>
<sequence length="213" mass="23202">MRYLIVFFLCAFMAGTVAAQTDSVQHIPHLEIKKKKRVSISEGDSSITVIIDTLIMHDRSYLEFFGKKNVNLQIKNAFIPKRAYISGTDGKNNASNITMTVRFKELGALYVYAAGRDAFNGTKTYPNGNGGTVVFNYLSDGITPQQVNSKQDHYLEIGTKGGGLVGNANSDIYSIFSRIGTGTRPLGQLPEGQVYSGSPGKDGKSEVKEVDGF</sequence>
<dbReference type="OrthoDB" id="712387at2"/>
<evidence type="ECO:0000256" key="1">
    <source>
        <dbReference type="SAM" id="MobiDB-lite"/>
    </source>
</evidence>
<accession>A0A4R1LXW5</accession>
<dbReference type="EMBL" id="SMGO01000002">
    <property type="protein sequence ID" value="TCK83410.1"/>
    <property type="molecule type" value="Genomic_DNA"/>
</dbReference>
<dbReference type="AlphaFoldDB" id="A0A4R1LXW5"/>
<feature type="signal peptide" evidence="2">
    <location>
        <begin position="1"/>
        <end position="19"/>
    </location>
</feature>
<comment type="caution">
    <text evidence="3">The sequence shown here is derived from an EMBL/GenBank/DDBJ whole genome shotgun (WGS) entry which is preliminary data.</text>
</comment>
<organism evidence="3 4">
    <name type="scientific">Albibacterium bauzanense</name>
    <dbReference type="NCBI Taxonomy" id="653929"/>
    <lineage>
        <taxon>Bacteria</taxon>
        <taxon>Pseudomonadati</taxon>
        <taxon>Bacteroidota</taxon>
        <taxon>Sphingobacteriia</taxon>
        <taxon>Sphingobacteriales</taxon>
        <taxon>Sphingobacteriaceae</taxon>
        <taxon>Albibacterium</taxon>
    </lineage>
</organism>
<keyword evidence="4" id="KW-1185">Reference proteome</keyword>
<feature type="region of interest" description="Disordered" evidence="1">
    <location>
        <begin position="187"/>
        <end position="213"/>
    </location>
</feature>
<evidence type="ECO:0000256" key="2">
    <source>
        <dbReference type="SAM" id="SignalP"/>
    </source>
</evidence>
<dbReference type="RefSeq" id="WP_132224373.1">
    <property type="nucleotide sequence ID" value="NZ_SMGO01000002.1"/>
</dbReference>
<keyword evidence="2" id="KW-0732">Signal</keyword>
<feature type="compositionally biased region" description="Basic and acidic residues" evidence="1">
    <location>
        <begin position="201"/>
        <end position="213"/>
    </location>
</feature>
<protein>
    <submittedName>
        <fullName evidence="3">Uncharacterized protein</fullName>
    </submittedName>
</protein>
<evidence type="ECO:0000313" key="3">
    <source>
        <dbReference type="EMBL" id="TCK83410.1"/>
    </source>
</evidence>
<evidence type="ECO:0000313" key="4">
    <source>
        <dbReference type="Proteomes" id="UP000294616"/>
    </source>
</evidence>
<dbReference type="Proteomes" id="UP000294616">
    <property type="component" value="Unassembled WGS sequence"/>
</dbReference>
<gene>
    <name evidence="3" type="ORF">C8N28_2011</name>
</gene>
<feature type="chain" id="PRO_5020510142" evidence="2">
    <location>
        <begin position="20"/>
        <end position="213"/>
    </location>
</feature>